<name>I3T730_MEDTR</name>
<proteinExistence type="evidence at transcript level"/>
<evidence type="ECO:0000313" key="1">
    <source>
        <dbReference type="EMBL" id="AFK48322.1"/>
    </source>
</evidence>
<dbReference type="AlphaFoldDB" id="I3T730"/>
<organism evidence="1">
    <name type="scientific">Medicago truncatula</name>
    <name type="common">Barrel medic</name>
    <name type="synonym">Medicago tribuloides</name>
    <dbReference type="NCBI Taxonomy" id="3880"/>
    <lineage>
        <taxon>Eukaryota</taxon>
        <taxon>Viridiplantae</taxon>
        <taxon>Streptophyta</taxon>
        <taxon>Embryophyta</taxon>
        <taxon>Tracheophyta</taxon>
        <taxon>Spermatophyta</taxon>
        <taxon>Magnoliopsida</taxon>
        <taxon>eudicotyledons</taxon>
        <taxon>Gunneridae</taxon>
        <taxon>Pentapetalae</taxon>
        <taxon>rosids</taxon>
        <taxon>fabids</taxon>
        <taxon>Fabales</taxon>
        <taxon>Fabaceae</taxon>
        <taxon>Papilionoideae</taxon>
        <taxon>50 kb inversion clade</taxon>
        <taxon>NPAAA clade</taxon>
        <taxon>Hologalegina</taxon>
        <taxon>IRL clade</taxon>
        <taxon>Trifolieae</taxon>
        <taxon>Medicago</taxon>
    </lineage>
</organism>
<sequence>MSFLSVFIWSVGRRKMCPVRHLKLLGLPATNTCQSLQERMHST</sequence>
<reference evidence="1" key="1">
    <citation type="submission" date="2012-05" db="EMBL/GenBank/DDBJ databases">
        <authorList>
            <person name="Krishnakumar V."/>
            <person name="Cheung F."/>
            <person name="Xiao Y."/>
            <person name="Chan A."/>
            <person name="Moskal W.A."/>
            <person name="Town C.D."/>
        </authorList>
    </citation>
    <scope>NUCLEOTIDE SEQUENCE</scope>
</reference>
<dbReference type="EMBL" id="BT148528">
    <property type="protein sequence ID" value="AFK48322.1"/>
    <property type="molecule type" value="mRNA"/>
</dbReference>
<protein>
    <submittedName>
        <fullName evidence="1">Uncharacterized protein</fullName>
    </submittedName>
</protein>
<accession>I3T730</accession>